<evidence type="ECO:0000256" key="1">
    <source>
        <dbReference type="SAM" id="Phobius"/>
    </source>
</evidence>
<feature type="transmembrane region" description="Helical" evidence="1">
    <location>
        <begin position="21"/>
        <end position="44"/>
    </location>
</feature>
<reference evidence="2 3" key="1">
    <citation type="submission" date="2019-10" db="EMBL/GenBank/DDBJ databases">
        <title>Genome Sequences from Six Type Strain Members of the Archaeal Family Sulfolobaceae: Acidianus ambivalens, Acidianus infernus, Metallosphaera prunae, Stygiolobus azoricus, Sulfolobus metallicus, and Sulfurisphaera ohwakuensis.</title>
        <authorList>
            <person name="Counts J.A."/>
            <person name="Kelly R.M."/>
        </authorList>
    </citation>
    <scope>NUCLEOTIDE SEQUENCE [LARGE SCALE GENOMIC DNA]</scope>
    <source>
        <strain evidence="2 3">FC6</strain>
    </source>
</reference>
<keyword evidence="1" id="KW-0812">Transmembrane</keyword>
<keyword evidence="1" id="KW-1133">Transmembrane helix</keyword>
<evidence type="ECO:0000313" key="3">
    <source>
        <dbReference type="Proteomes" id="UP000423396"/>
    </source>
</evidence>
<dbReference type="OrthoDB" id="44018at2157"/>
<dbReference type="RefSeq" id="WP_156006601.1">
    <property type="nucleotide sequence ID" value="NZ_CP045483.1"/>
</dbReference>
<accession>A0A650CP67</accession>
<protein>
    <submittedName>
        <fullName evidence="2">Uncharacterized protein</fullName>
    </submittedName>
</protein>
<keyword evidence="1" id="KW-0472">Membrane</keyword>
<dbReference type="Proteomes" id="UP000423396">
    <property type="component" value="Chromosome"/>
</dbReference>
<dbReference type="AlphaFoldDB" id="A0A650CP67"/>
<dbReference type="KEGG" id="sazo:D1868_06245"/>
<proteinExistence type="predicted"/>
<dbReference type="EMBL" id="CP045483">
    <property type="protein sequence ID" value="QGR19634.1"/>
    <property type="molecule type" value="Genomic_DNA"/>
</dbReference>
<gene>
    <name evidence="2" type="ORF">D1868_06245</name>
</gene>
<name>A0A650CP67_9CREN</name>
<dbReference type="GeneID" id="42798653"/>
<keyword evidence="3" id="KW-1185">Reference proteome</keyword>
<evidence type="ECO:0000313" key="2">
    <source>
        <dbReference type="EMBL" id="QGR19634.1"/>
    </source>
</evidence>
<sequence>MNWRIKKLLEENSLKMKILTVFTITIVTLTSLMAILYLFTPILIGYQKTSNGIIEYFEDPIDPSFVIKVYSNNQPVNAIISVYINQPRRVVFYKEFYGQSVKIPFTAIVNYVEPWGKYENVNTSLLVIATYVNGNETYSSAEEIEYNPSWVLEDKPIEIVADINIIPKLIKLNMTTIQQEINKIQTLRKEILTNNQEEKHPYILNVSEEEYEGKPVLKGSWKFKPVTSIVYFYNFSVPLNWVTLSNNVNEYDNYSMITLYTGLFYEVSWLAVSNSTNYGGPYIGVSYSAKVNWNTMVIYGEYLLSKLYDPTIYTYYNATIAVVIYRVYEDNPSYAKFGNPYVPYVTVFEILWASPNLGAAVESGNGITCVIYTNSSGEYRYPLAVGNGSVTLLYTYFSKLFIGKLESGPYGFARWENGKVSTSGNVEPDEPGGGGFWFNAQYIDQYAKDNRTTETVFDAAALVLSLLAPELEIPEDVVAAIDIGHSIVSFLFSSSTQIEYYFINTFVTVDLPATTTGRALGSGQVYVSYLNYSSSLETPLLGFIMNYSYYYDGG</sequence>
<organism evidence="2 3">
    <name type="scientific">Stygiolobus azoricus</name>
    <dbReference type="NCBI Taxonomy" id="41675"/>
    <lineage>
        <taxon>Archaea</taxon>
        <taxon>Thermoproteota</taxon>
        <taxon>Thermoprotei</taxon>
        <taxon>Sulfolobales</taxon>
        <taxon>Sulfolobaceae</taxon>
        <taxon>Stygiolobus</taxon>
    </lineage>
</organism>